<dbReference type="EMBL" id="CM009307">
    <property type="protein sequence ID" value="KAI9378821.1"/>
    <property type="molecule type" value="Genomic_DNA"/>
</dbReference>
<organism evidence="1 2">
    <name type="scientific">Populus trichocarpa</name>
    <name type="common">Western balsam poplar</name>
    <name type="synonym">Populus balsamifera subsp. trichocarpa</name>
    <dbReference type="NCBI Taxonomy" id="3694"/>
    <lineage>
        <taxon>Eukaryota</taxon>
        <taxon>Viridiplantae</taxon>
        <taxon>Streptophyta</taxon>
        <taxon>Embryophyta</taxon>
        <taxon>Tracheophyta</taxon>
        <taxon>Spermatophyta</taxon>
        <taxon>Magnoliopsida</taxon>
        <taxon>eudicotyledons</taxon>
        <taxon>Gunneridae</taxon>
        <taxon>Pentapetalae</taxon>
        <taxon>rosids</taxon>
        <taxon>fabids</taxon>
        <taxon>Malpighiales</taxon>
        <taxon>Salicaceae</taxon>
        <taxon>Saliceae</taxon>
        <taxon>Populus</taxon>
    </lineage>
</organism>
<accession>A0ACC0RQE4</accession>
<protein>
    <submittedName>
        <fullName evidence="1">Uncharacterized protein</fullName>
    </submittedName>
</protein>
<proteinExistence type="predicted"/>
<evidence type="ECO:0000313" key="1">
    <source>
        <dbReference type="EMBL" id="KAI9378821.1"/>
    </source>
</evidence>
<dbReference type="Proteomes" id="UP000006729">
    <property type="component" value="Chromosome 18"/>
</dbReference>
<reference evidence="1 2" key="1">
    <citation type="journal article" date="2006" name="Science">
        <title>The genome of black cottonwood, Populus trichocarpa (Torr. &amp; Gray).</title>
        <authorList>
            <person name="Tuskan G.A."/>
            <person name="Difazio S."/>
            <person name="Jansson S."/>
            <person name="Bohlmann J."/>
            <person name="Grigoriev I."/>
            <person name="Hellsten U."/>
            <person name="Putnam N."/>
            <person name="Ralph S."/>
            <person name="Rombauts S."/>
            <person name="Salamov A."/>
            <person name="Schein J."/>
            <person name="Sterck L."/>
            <person name="Aerts A."/>
            <person name="Bhalerao R.R."/>
            <person name="Bhalerao R.P."/>
            <person name="Blaudez D."/>
            <person name="Boerjan W."/>
            <person name="Brun A."/>
            <person name="Brunner A."/>
            <person name="Busov V."/>
            <person name="Campbell M."/>
            <person name="Carlson J."/>
            <person name="Chalot M."/>
            <person name="Chapman J."/>
            <person name="Chen G.L."/>
            <person name="Cooper D."/>
            <person name="Coutinho P.M."/>
            <person name="Couturier J."/>
            <person name="Covert S."/>
            <person name="Cronk Q."/>
            <person name="Cunningham R."/>
            <person name="Davis J."/>
            <person name="Degroeve S."/>
            <person name="Dejardin A."/>
            <person name="Depamphilis C."/>
            <person name="Detter J."/>
            <person name="Dirks B."/>
            <person name="Dubchak I."/>
            <person name="Duplessis S."/>
            <person name="Ehlting J."/>
            <person name="Ellis B."/>
            <person name="Gendler K."/>
            <person name="Goodstein D."/>
            <person name="Gribskov M."/>
            <person name="Grimwood J."/>
            <person name="Groover A."/>
            <person name="Gunter L."/>
            <person name="Hamberger B."/>
            <person name="Heinze B."/>
            <person name="Helariutta Y."/>
            <person name="Henrissat B."/>
            <person name="Holligan D."/>
            <person name="Holt R."/>
            <person name="Huang W."/>
            <person name="Islam-Faridi N."/>
            <person name="Jones S."/>
            <person name="Jones-Rhoades M."/>
            <person name="Jorgensen R."/>
            <person name="Joshi C."/>
            <person name="Kangasjarvi J."/>
            <person name="Karlsson J."/>
            <person name="Kelleher C."/>
            <person name="Kirkpatrick R."/>
            <person name="Kirst M."/>
            <person name="Kohler A."/>
            <person name="Kalluri U."/>
            <person name="Larimer F."/>
            <person name="Leebens-Mack J."/>
            <person name="Leple J.C."/>
            <person name="Locascio P."/>
            <person name="Lou Y."/>
            <person name="Lucas S."/>
            <person name="Martin F."/>
            <person name="Montanini B."/>
            <person name="Napoli C."/>
            <person name="Nelson D.R."/>
            <person name="Nelson C."/>
            <person name="Nieminen K."/>
            <person name="Nilsson O."/>
            <person name="Pereda V."/>
            <person name="Peter G."/>
            <person name="Philippe R."/>
            <person name="Pilate G."/>
            <person name="Poliakov A."/>
            <person name="Razumovskaya J."/>
            <person name="Richardson P."/>
            <person name="Rinaldi C."/>
            <person name="Ritland K."/>
            <person name="Rouze P."/>
            <person name="Ryaboy D."/>
            <person name="Schmutz J."/>
            <person name="Schrader J."/>
            <person name="Segerman B."/>
            <person name="Shin H."/>
            <person name="Siddiqui A."/>
            <person name="Sterky F."/>
            <person name="Terry A."/>
            <person name="Tsai C.J."/>
            <person name="Uberbacher E."/>
            <person name="Unneberg P."/>
            <person name="Vahala J."/>
            <person name="Wall K."/>
            <person name="Wessler S."/>
            <person name="Yang G."/>
            <person name="Yin T."/>
            <person name="Douglas C."/>
            <person name="Marra M."/>
            <person name="Sandberg G."/>
            <person name="Van de Peer Y."/>
            <person name="Rokhsar D."/>
        </authorList>
    </citation>
    <scope>NUCLEOTIDE SEQUENCE [LARGE SCALE GENOMIC DNA]</scope>
    <source>
        <strain evidence="2">cv. Nisqually</strain>
    </source>
</reference>
<sequence length="803" mass="90088">MARQNDPFWDFVGKLDGGRFNCTFCGYKYAAATSITRIKWHLSGVQGRGVAICRQVPEDVQEAAFQAVHGANKRHKSNVNDNPFPTTPQEQNNNEVDNLAGDAGTIQAPDTMIQAIGMFLNDITTVLEDATENGTGGVAQPGAGASSSGGLTGNTNETPGDPLPTSLHVEVDNVAPQGQHLERVTGQPVVRGSSHERPLVNHDEPQEDQLCPPLVNMVGDPGQPVVRDSSREVLQRNGDDSGRDVFLTEELTGGEFENNKNAIWSWVMNDEASSSIGIYGMGGAGKTTLLTHIYNQLLQEPGTFPHVHWITVSQDFSVYKLQNLIAEDFHLDLSNEDNERKRAAKLSKALIEKQRWVLILDDLWDCFDYNKVGIPIRVKGCKLILTTRSFGVCQRMFCQKTIKVEPLSMEEAWALFMKVLGCIPPEVEEIARSIASECAGLPLGIITMAGTMRGVDDRCEWRNALEDLKQSRIRKDDMEPEVFHILRFSFMHLKESELQQCFLYCALFPENFKIRREDLIAYLIDEGVIKGLESREAEFDKGHSMLNKLERVCLLESAEKLADDYRYVKMHDLVRDMAIQILQENSQGMVKAGARLREVPSAEEWTENLTRVSLMHNQIKEIPSSHSPCCPSLSILLLCGNSELQFIADSFFEQLHGLKVLDLSYTGITKLPDSVSELVSLTALLLIECRKIRHVPSLIKLWELKRLDLSGTRALEKIPQGMECLCNLRHLRMNGCGEKEFPSGLLPKLSRPESRIHDRHIGKVPLQDSIPMRTQTYTQTYPNSIRVQRNINNKINFIIIELS</sequence>
<comment type="caution">
    <text evidence="1">The sequence shown here is derived from an EMBL/GenBank/DDBJ whole genome shotgun (WGS) entry which is preliminary data.</text>
</comment>
<keyword evidence="2" id="KW-1185">Reference proteome</keyword>
<name>A0ACC0RQE4_POPTR</name>
<evidence type="ECO:0000313" key="2">
    <source>
        <dbReference type="Proteomes" id="UP000006729"/>
    </source>
</evidence>
<gene>
    <name evidence="1" type="ORF">POPTR_018G145582v4</name>
</gene>